<dbReference type="NCBIfam" id="NF003544">
    <property type="entry name" value="PRK05201.1"/>
    <property type="match status" value="1"/>
</dbReference>
<evidence type="ECO:0000256" key="5">
    <source>
        <dbReference type="HAMAP-Rule" id="MF_00249"/>
    </source>
</evidence>
<dbReference type="RefSeq" id="WP_045798836.1">
    <property type="nucleotide sequence ID" value="NZ_LAOI01000001.1"/>
</dbReference>
<dbReference type="PATRIC" id="fig|1359193.3.peg.485"/>
<evidence type="ECO:0000256" key="1">
    <source>
        <dbReference type="ARBA" id="ARBA00009771"/>
    </source>
</evidence>
<feature type="binding site" evidence="5">
    <location>
        <position position="330"/>
    </location>
    <ligand>
        <name>ATP</name>
        <dbReference type="ChEBI" id="CHEBI:30616"/>
    </ligand>
</feature>
<dbReference type="CDD" id="cd19498">
    <property type="entry name" value="RecA-like_HslU"/>
    <property type="match status" value="1"/>
</dbReference>
<dbReference type="EMBL" id="LAOI01000001">
    <property type="protein sequence ID" value="KJV89524.1"/>
    <property type="molecule type" value="Genomic_DNA"/>
</dbReference>
<dbReference type="PANTHER" id="PTHR48102:SF3">
    <property type="entry name" value="ATP-DEPENDENT PROTEASE ATPASE SUBUNIT HSLU"/>
    <property type="match status" value="1"/>
</dbReference>
<comment type="subunit">
    <text evidence="5">A double ring-shaped homohexamer of HslV is capped on each side by a ring-shaped HslU homohexamer. The assembly of the HslU/HslV complex is dependent on binding of ATP.</text>
</comment>
<dbReference type="Pfam" id="PF00004">
    <property type="entry name" value="AAA"/>
    <property type="match status" value="1"/>
</dbReference>
<keyword evidence="4 5" id="KW-0143">Chaperone</keyword>
<dbReference type="Pfam" id="PF07724">
    <property type="entry name" value="AAA_2"/>
    <property type="match status" value="1"/>
</dbReference>
<feature type="binding site" evidence="5">
    <location>
        <position position="263"/>
    </location>
    <ligand>
        <name>ATP</name>
        <dbReference type="ChEBI" id="CHEBI:30616"/>
    </ligand>
</feature>
<feature type="binding site" evidence="5">
    <location>
        <position position="31"/>
    </location>
    <ligand>
        <name>ATP</name>
        <dbReference type="ChEBI" id="CHEBI:30616"/>
    </ligand>
</feature>
<feature type="domain" description="Clp ATPase C-terminal" evidence="7">
    <location>
        <begin position="344"/>
        <end position="440"/>
    </location>
</feature>
<feature type="domain" description="AAA+ ATPase" evidence="6">
    <location>
        <begin position="62"/>
        <end position="341"/>
    </location>
</feature>
<dbReference type="GO" id="GO:0008233">
    <property type="term" value="F:peptidase activity"/>
    <property type="evidence" value="ECO:0007669"/>
    <property type="project" value="UniProtKB-KW"/>
</dbReference>
<dbReference type="InterPro" id="IPR050052">
    <property type="entry name" value="ATP-dep_Clp_protease_ClpX"/>
</dbReference>
<dbReference type="InterPro" id="IPR003593">
    <property type="entry name" value="AAA+_ATPase"/>
</dbReference>
<dbReference type="GO" id="GO:0043335">
    <property type="term" value="P:protein unfolding"/>
    <property type="evidence" value="ECO:0007669"/>
    <property type="project" value="UniProtKB-UniRule"/>
</dbReference>
<dbReference type="NCBIfam" id="TIGR00390">
    <property type="entry name" value="hslU"/>
    <property type="match status" value="1"/>
</dbReference>
<dbReference type="SUPFAM" id="SSF52540">
    <property type="entry name" value="P-loop containing nucleoside triphosphate hydrolases"/>
    <property type="match status" value="1"/>
</dbReference>
<dbReference type="Gene3D" id="1.10.8.60">
    <property type="match status" value="1"/>
</dbReference>
<keyword evidence="3 5" id="KW-0067">ATP-binding</keyword>
<keyword evidence="8" id="KW-0378">Hydrolase</keyword>
<keyword evidence="2 5" id="KW-0547">Nucleotide-binding</keyword>
<comment type="function">
    <text evidence="5">ATPase subunit of a proteasome-like degradation complex; this subunit has chaperone activity. The binding of ATP and its subsequent hydrolysis by HslU are essential for unfolding of protein substrates subsequently hydrolyzed by HslV. HslU recognizes the N-terminal part of its protein substrates and unfolds these before they are guided to HslV for hydrolysis.</text>
</comment>
<reference evidence="8 9" key="1">
    <citation type="submission" date="2015-02" db="EMBL/GenBank/DDBJ databases">
        <title>Genome Sequencing of Rickettsiales.</title>
        <authorList>
            <person name="Daugherty S.C."/>
            <person name="Su Q."/>
            <person name="Abolude K."/>
            <person name="Beier-Sexton M."/>
            <person name="Carlyon J.A."/>
            <person name="Carter R."/>
            <person name="Day N.P."/>
            <person name="Dumler S.J."/>
            <person name="Dyachenko V."/>
            <person name="Godinez A."/>
            <person name="Kurtti T.J."/>
            <person name="Lichay M."/>
            <person name="Mullins K.E."/>
            <person name="Ott S."/>
            <person name="Pappas-Brown V."/>
            <person name="Paris D.H."/>
            <person name="Patel P."/>
            <person name="Richards A.L."/>
            <person name="Sadzewicz L."/>
            <person name="Sears K."/>
            <person name="Seidman D."/>
            <person name="Sengamalay N."/>
            <person name="Stenos J."/>
            <person name="Tallon L.J."/>
            <person name="Vincent G."/>
            <person name="Fraser C.M."/>
            <person name="Munderloh U."/>
            <person name="Dunning-Hotopp J.C."/>
        </authorList>
    </citation>
    <scope>NUCLEOTIDE SEQUENCE [LARGE SCALE GENOMIC DNA]</scope>
    <source>
        <strain evidence="8 9">RML An4</strain>
    </source>
</reference>
<keyword evidence="9" id="KW-1185">Reference proteome</keyword>
<gene>
    <name evidence="5 8" type="primary">hslU</name>
    <name evidence="8" type="ORF">RBEAN4_0502</name>
</gene>
<dbReference type="SMART" id="SM01086">
    <property type="entry name" value="ClpB_D2-small"/>
    <property type="match status" value="1"/>
</dbReference>
<dbReference type="GO" id="GO:0009376">
    <property type="term" value="C:HslUV protease complex"/>
    <property type="evidence" value="ECO:0007669"/>
    <property type="project" value="UniProtKB-UniRule"/>
</dbReference>
<evidence type="ECO:0000256" key="4">
    <source>
        <dbReference type="ARBA" id="ARBA00023186"/>
    </source>
</evidence>
<feature type="binding site" evidence="5">
    <location>
        <position position="402"/>
    </location>
    <ligand>
        <name>ATP</name>
        <dbReference type="ChEBI" id="CHEBI:30616"/>
    </ligand>
</feature>
<keyword evidence="5" id="KW-0963">Cytoplasm</keyword>
<dbReference type="InterPro" id="IPR019489">
    <property type="entry name" value="Clp_ATPase_C"/>
</dbReference>
<dbReference type="GO" id="GO:0036402">
    <property type="term" value="F:proteasome-activating activity"/>
    <property type="evidence" value="ECO:0007669"/>
    <property type="project" value="UniProtKB-UniRule"/>
</dbReference>
<dbReference type="Proteomes" id="UP000033661">
    <property type="component" value="Unassembled WGS sequence"/>
</dbReference>
<sequence length="452" mass="49930">MKSTKTTNTNKKDPMGFTPSQIVNELNRFIVGQEKAKKAVAIALRNRGRRKRVEGNLRNEIVPKNILMIGSTGVGKTEIARRLAKLTNSPFYKIEATKFTEVGYVGRDVESIIRDLVEIAVNTQKTIAKTEVDINARKKAIERVLESLVGKTSSSETREKFQEKILSGELDDTEIEISVADTAPVGGGSFEIPGMPGASMGVLNLGDMIGRAFGTTKTKTKKMLVKEAMSIILSEESEKLIDQEKIIQQAINLVENDGIVFIDEIDKITSVANSGAKNSEISREGVQKDLLPLIEGTTVNTKYGPVKTDHILFIASGAFHIAKPSDLLPELQGRLPIRVELNSLTKEDMIKILLEPETSLIKQYSALIGTEKVELEFTNSAIEKIADYATTVNLEIEDIGARRLHTILENLLEDISFRASEMQGEKISIDDKFVENQLSKILTNLDLAKFVL</sequence>
<comment type="caution">
    <text evidence="8">The sequence shown here is derived from an EMBL/GenBank/DDBJ whole genome shotgun (WGS) entry which is preliminary data.</text>
</comment>
<dbReference type="GO" id="GO:0005524">
    <property type="term" value="F:ATP binding"/>
    <property type="evidence" value="ECO:0007669"/>
    <property type="project" value="UniProtKB-UniRule"/>
</dbReference>
<dbReference type="Gene3D" id="3.40.50.300">
    <property type="entry name" value="P-loop containing nucleotide triphosphate hydrolases"/>
    <property type="match status" value="2"/>
</dbReference>
<dbReference type="HAMAP" id="MF_00249">
    <property type="entry name" value="HslU"/>
    <property type="match status" value="1"/>
</dbReference>
<dbReference type="InterPro" id="IPR004491">
    <property type="entry name" value="HslU"/>
</dbReference>
<feature type="binding site" evidence="5">
    <location>
        <begin position="73"/>
        <end position="78"/>
    </location>
    <ligand>
        <name>ATP</name>
        <dbReference type="ChEBI" id="CHEBI:30616"/>
    </ligand>
</feature>
<evidence type="ECO:0000313" key="9">
    <source>
        <dbReference type="Proteomes" id="UP000033661"/>
    </source>
</evidence>
<keyword evidence="8" id="KW-0645">Protease</keyword>
<name>A0A0F3QDK1_RICBE</name>
<dbReference type="SMART" id="SM00382">
    <property type="entry name" value="AAA"/>
    <property type="match status" value="1"/>
</dbReference>
<proteinExistence type="inferred from homology"/>
<protein>
    <recommendedName>
        <fullName evidence="5">ATP-dependent protease ATPase subunit HslU</fullName>
    </recommendedName>
    <alternativeName>
        <fullName evidence="5">Unfoldase HslU</fullName>
    </alternativeName>
</protein>
<organism evidence="8 9">
    <name type="scientific">Rickettsia bellii str. RML An4</name>
    <dbReference type="NCBI Taxonomy" id="1359193"/>
    <lineage>
        <taxon>Bacteria</taxon>
        <taxon>Pseudomonadati</taxon>
        <taxon>Pseudomonadota</taxon>
        <taxon>Alphaproteobacteria</taxon>
        <taxon>Rickettsiales</taxon>
        <taxon>Rickettsiaceae</taxon>
        <taxon>Rickettsieae</taxon>
        <taxon>Rickettsia</taxon>
        <taxon>belli group</taxon>
    </lineage>
</organism>
<accession>A0A0F3QDK1</accession>
<dbReference type="PANTHER" id="PTHR48102">
    <property type="entry name" value="ATP-DEPENDENT CLP PROTEASE ATP-BINDING SUBUNIT CLPX-LIKE, MITOCHONDRIAL-RELATED"/>
    <property type="match status" value="1"/>
</dbReference>
<dbReference type="InterPro" id="IPR003959">
    <property type="entry name" value="ATPase_AAA_core"/>
</dbReference>
<evidence type="ECO:0000259" key="7">
    <source>
        <dbReference type="SMART" id="SM01086"/>
    </source>
</evidence>
<comment type="similarity">
    <text evidence="1 5">Belongs to the ClpX chaperone family. HslU subfamily.</text>
</comment>
<evidence type="ECO:0000256" key="2">
    <source>
        <dbReference type="ARBA" id="ARBA00022741"/>
    </source>
</evidence>
<dbReference type="InterPro" id="IPR027417">
    <property type="entry name" value="P-loop_NTPase"/>
</dbReference>
<comment type="subcellular location">
    <subcellularLocation>
        <location evidence="5">Cytoplasm</location>
    </subcellularLocation>
</comment>
<evidence type="ECO:0000313" key="8">
    <source>
        <dbReference type="EMBL" id="KJV89524.1"/>
    </source>
</evidence>
<evidence type="ECO:0000256" key="3">
    <source>
        <dbReference type="ARBA" id="ARBA00022840"/>
    </source>
</evidence>
<dbReference type="GO" id="GO:0016887">
    <property type="term" value="F:ATP hydrolysis activity"/>
    <property type="evidence" value="ECO:0007669"/>
    <property type="project" value="InterPro"/>
</dbReference>
<evidence type="ECO:0000259" key="6">
    <source>
        <dbReference type="SMART" id="SM00382"/>
    </source>
</evidence>
<dbReference type="AlphaFoldDB" id="A0A0F3QDK1"/>